<evidence type="ECO:0000313" key="1">
    <source>
        <dbReference type="EMBL" id="QDU78604.1"/>
    </source>
</evidence>
<reference evidence="1 2" key="1">
    <citation type="submission" date="2019-02" db="EMBL/GenBank/DDBJ databases">
        <title>Deep-cultivation of Planctomycetes and their phenomic and genomic characterization uncovers novel biology.</title>
        <authorList>
            <person name="Wiegand S."/>
            <person name="Jogler M."/>
            <person name="Boedeker C."/>
            <person name="Pinto D."/>
            <person name="Vollmers J."/>
            <person name="Rivas-Marin E."/>
            <person name="Kohn T."/>
            <person name="Peeters S.H."/>
            <person name="Heuer A."/>
            <person name="Rast P."/>
            <person name="Oberbeckmann S."/>
            <person name="Bunk B."/>
            <person name="Jeske O."/>
            <person name="Meyerdierks A."/>
            <person name="Storesund J.E."/>
            <person name="Kallscheuer N."/>
            <person name="Luecker S."/>
            <person name="Lage O.M."/>
            <person name="Pohl T."/>
            <person name="Merkel B.J."/>
            <person name="Hornburger P."/>
            <person name="Mueller R.-W."/>
            <person name="Bruemmer F."/>
            <person name="Labrenz M."/>
            <person name="Spormann A.M."/>
            <person name="Op den Camp H."/>
            <person name="Overmann J."/>
            <person name="Amann R."/>
            <person name="Jetten M.S.M."/>
            <person name="Mascher T."/>
            <person name="Medema M.H."/>
            <person name="Devos D.P."/>
            <person name="Kaster A.-K."/>
            <person name="Ovreas L."/>
            <person name="Rohde M."/>
            <person name="Galperin M.Y."/>
            <person name="Jogler C."/>
        </authorList>
    </citation>
    <scope>NUCLEOTIDE SEQUENCE [LARGE SCALE GENOMIC DNA]</scope>
    <source>
        <strain evidence="1 2">Pla110</strain>
    </source>
</reference>
<protein>
    <submittedName>
        <fullName evidence="1">Uncharacterized protein</fullName>
    </submittedName>
</protein>
<proteinExistence type="predicted"/>
<dbReference type="OrthoDB" id="8904414at2"/>
<dbReference type="Proteomes" id="UP000317178">
    <property type="component" value="Chromosome"/>
</dbReference>
<gene>
    <name evidence="1" type="ORF">Pla110_03080</name>
</gene>
<dbReference type="RefSeq" id="WP_144992495.1">
    <property type="nucleotide sequence ID" value="NZ_CP036281.1"/>
</dbReference>
<dbReference type="EMBL" id="CP036281">
    <property type="protein sequence ID" value="QDU78604.1"/>
    <property type="molecule type" value="Genomic_DNA"/>
</dbReference>
<dbReference type="KEGG" id="plon:Pla110_03080"/>
<organism evidence="1 2">
    <name type="scientific">Polystyrenella longa</name>
    <dbReference type="NCBI Taxonomy" id="2528007"/>
    <lineage>
        <taxon>Bacteria</taxon>
        <taxon>Pseudomonadati</taxon>
        <taxon>Planctomycetota</taxon>
        <taxon>Planctomycetia</taxon>
        <taxon>Planctomycetales</taxon>
        <taxon>Planctomycetaceae</taxon>
        <taxon>Polystyrenella</taxon>
    </lineage>
</organism>
<accession>A0A518CHF7</accession>
<keyword evidence="2" id="KW-1185">Reference proteome</keyword>
<name>A0A518CHF7_9PLAN</name>
<dbReference type="AlphaFoldDB" id="A0A518CHF7"/>
<evidence type="ECO:0000313" key="2">
    <source>
        <dbReference type="Proteomes" id="UP000317178"/>
    </source>
</evidence>
<sequence length="119" mass="13405">MKLDDVYEELLSIVSNCGAQIDVPIESERFFENLVDGFQGNQVEFVSFARENVGGWFRSIPIDGPNWIQEAEWQFHNNKPMVFVGEVSIPKSTGLYHDDACLFAFISEDGVTKSVIQVA</sequence>